<dbReference type="InterPro" id="IPR001509">
    <property type="entry name" value="Epimerase_deHydtase"/>
</dbReference>
<dbReference type="AlphaFoldDB" id="A0A401ZT38"/>
<dbReference type="PANTHER" id="PTHR43000">
    <property type="entry name" value="DTDP-D-GLUCOSE 4,6-DEHYDRATASE-RELATED"/>
    <property type="match status" value="1"/>
</dbReference>
<comment type="caution">
    <text evidence="3">The sequence shown here is derived from an EMBL/GenBank/DDBJ whole genome shotgun (WGS) entry which is preliminary data.</text>
</comment>
<reference evidence="4" key="1">
    <citation type="submission" date="2018-12" db="EMBL/GenBank/DDBJ databases">
        <title>Tengunoibacter tsumagoiensis gen. nov., sp. nov., Dictyobacter kobayashii sp. nov., D. alpinus sp. nov., and D. joshuensis sp. nov. and description of Dictyobacteraceae fam. nov. within the order Ktedonobacterales isolated from Tengu-no-mugimeshi.</title>
        <authorList>
            <person name="Wang C.M."/>
            <person name="Zheng Y."/>
            <person name="Sakai Y."/>
            <person name="Toyoda A."/>
            <person name="Minakuchi Y."/>
            <person name="Abe K."/>
            <person name="Yokota A."/>
            <person name="Yabe S."/>
        </authorList>
    </citation>
    <scope>NUCLEOTIDE SEQUENCE [LARGE SCALE GENOMIC DNA]</scope>
    <source>
        <strain evidence="4">S-27</strain>
    </source>
</reference>
<evidence type="ECO:0000259" key="2">
    <source>
        <dbReference type="Pfam" id="PF01370"/>
    </source>
</evidence>
<evidence type="ECO:0000256" key="1">
    <source>
        <dbReference type="ARBA" id="ARBA00007637"/>
    </source>
</evidence>
<evidence type="ECO:0000313" key="4">
    <source>
        <dbReference type="Proteomes" id="UP000287224"/>
    </source>
</evidence>
<comment type="similarity">
    <text evidence="1">Belongs to the NAD(P)-dependent epimerase/dehydratase family.</text>
</comment>
<dbReference type="Gene3D" id="3.40.50.720">
    <property type="entry name" value="NAD(P)-binding Rossmann-like Domain"/>
    <property type="match status" value="1"/>
</dbReference>
<dbReference type="OrthoDB" id="9776016at2"/>
<dbReference type="SUPFAM" id="SSF51735">
    <property type="entry name" value="NAD(P)-binding Rossmann-fold domains"/>
    <property type="match status" value="1"/>
</dbReference>
<dbReference type="InterPro" id="IPR036291">
    <property type="entry name" value="NAD(P)-bd_dom_sf"/>
</dbReference>
<proteinExistence type="inferred from homology"/>
<dbReference type="Proteomes" id="UP000287224">
    <property type="component" value="Unassembled WGS sequence"/>
</dbReference>
<name>A0A401ZT38_9CHLR</name>
<feature type="domain" description="NAD-dependent epimerase/dehydratase" evidence="2">
    <location>
        <begin position="3"/>
        <end position="241"/>
    </location>
</feature>
<dbReference type="Pfam" id="PF01370">
    <property type="entry name" value="Epimerase"/>
    <property type="match status" value="1"/>
</dbReference>
<sequence>MRVLIIGGTRFMGPYVVEKLSEAGHELSIFHRGKTKTKLPDGVKELLGDRDRLSEYAGELRQLAPEVVLDMMVATEQHARDLMVTFTGAARRIVVVSSQDVYRAFGRVNRKEDGDVDPAPITEESPLRKNLYPYRGEMLRTDDDPQRWMDDYDKILAERVIMSHPELPSTILRLPAVYGPHDPQHRMFLYLKRMLDGRQSILLEEGEARWRWTHGYVENVADAIALAVTSEQTAGRIYNVGESFALSVAERIEHIAKVIKWQGRIVILPAECVPEKLRWGINTAQDVVANTSRIRQELGYSERIDVDEAFRRTIAWEREHFPVKVDSDQFDYATEDKALAQAEQ</sequence>
<keyword evidence="4" id="KW-1185">Reference proteome</keyword>
<dbReference type="RefSeq" id="WP_126602855.1">
    <property type="nucleotide sequence ID" value="NZ_BIFQ01000002.1"/>
</dbReference>
<organism evidence="3 4">
    <name type="scientific">Dictyobacter aurantiacus</name>
    <dbReference type="NCBI Taxonomy" id="1936993"/>
    <lineage>
        <taxon>Bacteria</taxon>
        <taxon>Bacillati</taxon>
        <taxon>Chloroflexota</taxon>
        <taxon>Ktedonobacteria</taxon>
        <taxon>Ktedonobacterales</taxon>
        <taxon>Dictyobacteraceae</taxon>
        <taxon>Dictyobacter</taxon>
    </lineage>
</organism>
<protein>
    <submittedName>
        <fullName evidence="3">Epimerase</fullName>
    </submittedName>
</protein>
<gene>
    <name evidence="3" type="ORF">KDAU_72850</name>
</gene>
<dbReference type="EMBL" id="BIFQ01000002">
    <property type="protein sequence ID" value="GCE09956.1"/>
    <property type="molecule type" value="Genomic_DNA"/>
</dbReference>
<accession>A0A401ZT38</accession>
<evidence type="ECO:0000313" key="3">
    <source>
        <dbReference type="EMBL" id="GCE09956.1"/>
    </source>
</evidence>